<sequence>MPVFVELGGDVAVRAGVVSTLPPQPAAAVIATPIDKAHPALRIILCLPQRGLRVWAFSS</sequence>
<dbReference type="AlphaFoldDB" id="A0AAD1HL40"/>
<dbReference type="Proteomes" id="UP000467327">
    <property type="component" value="Chromosome"/>
</dbReference>
<dbReference type="KEGG" id="maic:MAIC_15880"/>
<organism evidence="1 2">
    <name type="scientific">Mycolicibacterium aichiense</name>
    <dbReference type="NCBI Taxonomy" id="1799"/>
    <lineage>
        <taxon>Bacteria</taxon>
        <taxon>Bacillati</taxon>
        <taxon>Actinomycetota</taxon>
        <taxon>Actinomycetes</taxon>
        <taxon>Mycobacteriales</taxon>
        <taxon>Mycobacteriaceae</taxon>
        <taxon>Mycolicibacterium</taxon>
    </lineage>
</organism>
<accession>A0AAD1HL40</accession>
<evidence type="ECO:0000313" key="2">
    <source>
        <dbReference type="Proteomes" id="UP000467327"/>
    </source>
</evidence>
<evidence type="ECO:0000313" key="1">
    <source>
        <dbReference type="EMBL" id="BBX06785.1"/>
    </source>
</evidence>
<name>A0AAD1HL40_9MYCO</name>
<reference evidence="1 2" key="1">
    <citation type="journal article" date="2019" name="Emerg. Microbes Infect.">
        <title>Comprehensive subspecies identification of 175 nontuberculous mycobacteria species based on 7547 genomic profiles.</title>
        <authorList>
            <person name="Matsumoto Y."/>
            <person name="Kinjo T."/>
            <person name="Motooka D."/>
            <person name="Nabeya D."/>
            <person name="Jung N."/>
            <person name="Uechi K."/>
            <person name="Horii T."/>
            <person name="Iida T."/>
            <person name="Fujita J."/>
            <person name="Nakamura S."/>
        </authorList>
    </citation>
    <scope>NUCLEOTIDE SEQUENCE [LARGE SCALE GENOMIC DNA]</scope>
    <source>
        <strain evidence="1 2">JCM 6376</strain>
    </source>
</reference>
<gene>
    <name evidence="1" type="ORF">MAIC_15880</name>
</gene>
<proteinExistence type="predicted"/>
<dbReference type="EMBL" id="AP022561">
    <property type="protein sequence ID" value="BBX06785.1"/>
    <property type="molecule type" value="Genomic_DNA"/>
</dbReference>
<keyword evidence="2" id="KW-1185">Reference proteome</keyword>
<protein>
    <submittedName>
        <fullName evidence="1">Uncharacterized protein</fullName>
    </submittedName>
</protein>